<dbReference type="Pfam" id="PF17820">
    <property type="entry name" value="PDZ_6"/>
    <property type="match status" value="1"/>
</dbReference>
<feature type="region of interest" description="Disordered" evidence="6">
    <location>
        <begin position="464"/>
        <end position="483"/>
    </location>
</feature>
<reference evidence="9 10" key="1">
    <citation type="submission" date="2019-07" db="EMBL/GenBank/DDBJ databases">
        <title>Whole genome shotgun sequence of Skermanella aerolata NBRC 106429.</title>
        <authorList>
            <person name="Hosoyama A."/>
            <person name="Uohara A."/>
            <person name="Ohji S."/>
            <person name="Ichikawa N."/>
        </authorList>
    </citation>
    <scope>NUCLEOTIDE SEQUENCE [LARGE SCALE GENOMIC DNA]</scope>
    <source>
        <strain evidence="9 10">NBRC 106429</strain>
    </source>
</reference>
<dbReference type="CDD" id="cd07560">
    <property type="entry name" value="Peptidase_S41_CPP"/>
    <property type="match status" value="1"/>
</dbReference>
<dbReference type="CDD" id="cd06782">
    <property type="entry name" value="cpPDZ_CPP-like"/>
    <property type="match status" value="1"/>
</dbReference>
<dbReference type="RefSeq" id="WP_052831764.1">
    <property type="nucleotide sequence ID" value="NZ_BJYZ01000012.1"/>
</dbReference>
<gene>
    <name evidence="9" type="ORF">SAE02_27860</name>
</gene>
<feature type="region of interest" description="Disordered" evidence="6">
    <location>
        <begin position="395"/>
        <end position="445"/>
    </location>
</feature>
<evidence type="ECO:0000256" key="3">
    <source>
        <dbReference type="ARBA" id="ARBA00022801"/>
    </source>
</evidence>
<accession>A0A512DQ73</accession>
<dbReference type="OrthoDB" id="9812068at2"/>
<keyword evidence="4 5" id="KW-0720">Serine protease</keyword>
<dbReference type="InterPro" id="IPR041489">
    <property type="entry name" value="PDZ_6"/>
</dbReference>
<name>A0A512DQ73_9PROT</name>
<dbReference type="GO" id="GO:0008236">
    <property type="term" value="F:serine-type peptidase activity"/>
    <property type="evidence" value="ECO:0007669"/>
    <property type="project" value="UniProtKB-KW"/>
</dbReference>
<dbReference type="Gene3D" id="3.90.226.10">
    <property type="entry name" value="2-enoyl-CoA Hydratase, Chain A, domain 1"/>
    <property type="match status" value="1"/>
</dbReference>
<dbReference type="Proteomes" id="UP000321523">
    <property type="component" value="Unassembled WGS sequence"/>
</dbReference>
<comment type="similarity">
    <text evidence="1 5">Belongs to the peptidase S41A family.</text>
</comment>
<evidence type="ECO:0000256" key="5">
    <source>
        <dbReference type="RuleBase" id="RU004404"/>
    </source>
</evidence>
<dbReference type="EMBL" id="BJYZ01000012">
    <property type="protein sequence ID" value="GEO38638.1"/>
    <property type="molecule type" value="Genomic_DNA"/>
</dbReference>
<feature type="chain" id="PRO_5021798204" evidence="7">
    <location>
        <begin position="29"/>
        <end position="483"/>
    </location>
</feature>
<feature type="compositionally biased region" description="Low complexity" evidence="6">
    <location>
        <begin position="417"/>
        <end position="431"/>
    </location>
</feature>
<feature type="compositionally biased region" description="Polar residues" evidence="6">
    <location>
        <begin position="40"/>
        <end position="54"/>
    </location>
</feature>
<feature type="domain" description="PDZ" evidence="8">
    <location>
        <begin position="110"/>
        <end position="178"/>
    </location>
</feature>
<evidence type="ECO:0000256" key="4">
    <source>
        <dbReference type="ARBA" id="ARBA00022825"/>
    </source>
</evidence>
<dbReference type="PROSITE" id="PS50106">
    <property type="entry name" value="PDZ"/>
    <property type="match status" value="1"/>
</dbReference>
<evidence type="ECO:0000256" key="7">
    <source>
        <dbReference type="SAM" id="SignalP"/>
    </source>
</evidence>
<comment type="caution">
    <text evidence="9">The sequence shown here is derived from an EMBL/GenBank/DDBJ whole genome shotgun (WGS) entry which is preliminary data.</text>
</comment>
<evidence type="ECO:0000259" key="8">
    <source>
        <dbReference type="PROSITE" id="PS50106"/>
    </source>
</evidence>
<dbReference type="InterPro" id="IPR029045">
    <property type="entry name" value="ClpP/crotonase-like_dom_sf"/>
</dbReference>
<dbReference type="SMART" id="SM00228">
    <property type="entry name" value="PDZ"/>
    <property type="match status" value="1"/>
</dbReference>
<dbReference type="PANTHER" id="PTHR32060">
    <property type="entry name" value="TAIL-SPECIFIC PROTEASE"/>
    <property type="match status" value="1"/>
</dbReference>
<feature type="compositionally biased region" description="Polar residues" evidence="6">
    <location>
        <begin position="470"/>
        <end position="483"/>
    </location>
</feature>
<feature type="region of interest" description="Disordered" evidence="6">
    <location>
        <begin position="31"/>
        <end position="54"/>
    </location>
</feature>
<dbReference type="Gene3D" id="3.30.750.44">
    <property type="match status" value="1"/>
</dbReference>
<evidence type="ECO:0000256" key="1">
    <source>
        <dbReference type="ARBA" id="ARBA00009179"/>
    </source>
</evidence>
<dbReference type="SMART" id="SM00245">
    <property type="entry name" value="TSPc"/>
    <property type="match status" value="1"/>
</dbReference>
<organism evidence="9 10">
    <name type="scientific">Skermanella aerolata</name>
    <dbReference type="NCBI Taxonomy" id="393310"/>
    <lineage>
        <taxon>Bacteria</taxon>
        <taxon>Pseudomonadati</taxon>
        <taxon>Pseudomonadota</taxon>
        <taxon>Alphaproteobacteria</taxon>
        <taxon>Rhodospirillales</taxon>
        <taxon>Azospirillaceae</taxon>
        <taxon>Skermanella</taxon>
    </lineage>
</organism>
<dbReference type="FunFam" id="3.90.226.10:FF:000029">
    <property type="entry name" value="Peptidase, S41 family"/>
    <property type="match status" value="1"/>
</dbReference>
<dbReference type="Pfam" id="PF22694">
    <property type="entry name" value="CtpB_N-like"/>
    <property type="match status" value="1"/>
</dbReference>
<evidence type="ECO:0000256" key="6">
    <source>
        <dbReference type="SAM" id="MobiDB-lite"/>
    </source>
</evidence>
<feature type="signal peptide" evidence="7">
    <location>
        <begin position="1"/>
        <end position="28"/>
    </location>
</feature>
<dbReference type="AlphaFoldDB" id="A0A512DQ73"/>
<keyword evidence="2 5" id="KW-0645">Protease</keyword>
<dbReference type="InterPro" id="IPR005151">
    <property type="entry name" value="Tail-specific_protease"/>
</dbReference>
<dbReference type="Gene3D" id="2.30.42.10">
    <property type="match status" value="1"/>
</dbReference>
<protein>
    <submittedName>
        <fullName evidence="9">Peptidase S41</fullName>
    </submittedName>
</protein>
<dbReference type="SUPFAM" id="SSF52096">
    <property type="entry name" value="ClpP/crotonase"/>
    <property type="match status" value="1"/>
</dbReference>
<evidence type="ECO:0000313" key="10">
    <source>
        <dbReference type="Proteomes" id="UP000321523"/>
    </source>
</evidence>
<evidence type="ECO:0000313" key="9">
    <source>
        <dbReference type="EMBL" id="GEO38638.1"/>
    </source>
</evidence>
<sequence length="483" mass="50522">MNDRKSATSTPALLAVSLALLAPLPALAQPPASGAPVQAAANSSSKAPNTAAAQQSAMDERALNLFSEVFERVRGQYVEKVTDEQLVKAAINGMLTSLDPHSSFLDTEDFAEMQVQTRGEFGGLGIEVTLENGLVKVISPIDDTPAARAGFQSGDLITQIDGEPVMGLSLKQAVDKMRGPVGQPIKVMVRRGVTEAAPFEVSLTREVIKSQPVKQRAEGNVGYIRITGFSRQTQPGLEKAVQTLQNEIGSKLIGYVVDLRNNPGGLLDQAVSVADSFLDKGNIVSTRARDGVETQRFDATNGDLTKGLPIVVLVNGGSASASEIVAGALQDQHRAVLLGTQTFGKGSVQTIMPLTEQKAMKITTARYYTPSGRSIQALGVTPDITVEQAKLEKVAQAPTRKEADLRGALSNDTVAKPPAGAAPGAPGAPAPVTTKSDAAPGSAEDYQLQRAVDLLVGTSLFRQLPGQAPGQASPSPMVTKTSG</sequence>
<dbReference type="FunFam" id="2.30.42.10:FF:000063">
    <property type="entry name" value="Peptidase, S41 family"/>
    <property type="match status" value="1"/>
</dbReference>
<dbReference type="InterPro" id="IPR001478">
    <property type="entry name" value="PDZ"/>
</dbReference>
<keyword evidence="10" id="KW-1185">Reference proteome</keyword>
<dbReference type="NCBIfam" id="TIGR00225">
    <property type="entry name" value="prc"/>
    <property type="match status" value="1"/>
</dbReference>
<dbReference type="GO" id="GO:0004175">
    <property type="term" value="F:endopeptidase activity"/>
    <property type="evidence" value="ECO:0007669"/>
    <property type="project" value="TreeGrafter"/>
</dbReference>
<keyword evidence="3 5" id="KW-0378">Hydrolase</keyword>
<proteinExistence type="inferred from homology"/>
<dbReference type="Pfam" id="PF03572">
    <property type="entry name" value="Peptidase_S41"/>
    <property type="match status" value="1"/>
</dbReference>
<dbReference type="GO" id="GO:0006508">
    <property type="term" value="P:proteolysis"/>
    <property type="evidence" value="ECO:0007669"/>
    <property type="project" value="UniProtKB-KW"/>
</dbReference>
<evidence type="ECO:0000256" key="2">
    <source>
        <dbReference type="ARBA" id="ARBA00022670"/>
    </source>
</evidence>
<dbReference type="SUPFAM" id="SSF50156">
    <property type="entry name" value="PDZ domain-like"/>
    <property type="match status" value="1"/>
</dbReference>
<dbReference type="GO" id="GO:0007165">
    <property type="term" value="P:signal transduction"/>
    <property type="evidence" value="ECO:0007669"/>
    <property type="project" value="TreeGrafter"/>
</dbReference>
<dbReference type="InterPro" id="IPR055210">
    <property type="entry name" value="CtpA/B_N"/>
</dbReference>
<feature type="compositionally biased region" description="Basic and acidic residues" evidence="6">
    <location>
        <begin position="395"/>
        <end position="405"/>
    </location>
</feature>
<dbReference type="InterPro" id="IPR036034">
    <property type="entry name" value="PDZ_sf"/>
</dbReference>
<dbReference type="GO" id="GO:0030288">
    <property type="term" value="C:outer membrane-bounded periplasmic space"/>
    <property type="evidence" value="ECO:0007669"/>
    <property type="project" value="TreeGrafter"/>
</dbReference>
<dbReference type="PANTHER" id="PTHR32060:SF30">
    <property type="entry name" value="CARBOXY-TERMINAL PROCESSING PROTEASE CTPA"/>
    <property type="match status" value="1"/>
</dbReference>
<keyword evidence="7" id="KW-0732">Signal</keyword>
<dbReference type="InterPro" id="IPR004447">
    <property type="entry name" value="Peptidase_S41A"/>
</dbReference>